<dbReference type="SUPFAM" id="SSF51735">
    <property type="entry name" value="NAD(P)-binding Rossmann-fold domains"/>
    <property type="match status" value="1"/>
</dbReference>
<dbReference type="AlphaFoldDB" id="A0A7W4W6V5"/>
<protein>
    <submittedName>
        <fullName evidence="3">Nucleoside-diphosphate-sugar epimerase</fullName>
    </submittedName>
</protein>
<accession>A0A7W4W6V5</accession>
<evidence type="ECO:0000313" key="4">
    <source>
        <dbReference type="Proteomes" id="UP000537130"/>
    </source>
</evidence>
<dbReference type="InterPro" id="IPR001509">
    <property type="entry name" value="Epimerase_deHydtase"/>
</dbReference>
<dbReference type="Proteomes" id="UP000537130">
    <property type="component" value="Unassembled WGS sequence"/>
</dbReference>
<reference evidence="3 4" key="1">
    <citation type="submission" date="2020-08" db="EMBL/GenBank/DDBJ databases">
        <title>Genomic Encyclopedia of Type Strains, Phase III (KMG-III): the genomes of soil and plant-associated and newly described type strains.</title>
        <authorList>
            <person name="Whitman W."/>
        </authorList>
    </citation>
    <scope>NUCLEOTIDE SEQUENCE [LARGE SCALE GENOMIC DNA]</scope>
    <source>
        <strain evidence="3 4">CECT 8654</strain>
    </source>
</reference>
<dbReference type="PANTHER" id="PTHR12126:SF11">
    <property type="entry name" value="NADH DEHYDROGENASE [UBIQUINONE] 1 ALPHA SUBCOMPLEX SUBUNIT 9, MITOCHONDRIAL"/>
    <property type="match status" value="1"/>
</dbReference>
<dbReference type="GO" id="GO:0044877">
    <property type="term" value="F:protein-containing complex binding"/>
    <property type="evidence" value="ECO:0007669"/>
    <property type="project" value="TreeGrafter"/>
</dbReference>
<evidence type="ECO:0000313" key="3">
    <source>
        <dbReference type="EMBL" id="MBB3048505.1"/>
    </source>
</evidence>
<feature type="transmembrane region" description="Helical" evidence="1">
    <location>
        <begin position="235"/>
        <end position="254"/>
    </location>
</feature>
<dbReference type="PANTHER" id="PTHR12126">
    <property type="entry name" value="NADH-UBIQUINONE OXIDOREDUCTASE 39 KDA SUBUNIT-RELATED"/>
    <property type="match status" value="1"/>
</dbReference>
<keyword evidence="1" id="KW-0812">Transmembrane</keyword>
<evidence type="ECO:0000256" key="1">
    <source>
        <dbReference type="SAM" id="Phobius"/>
    </source>
</evidence>
<name>A0A7W4W6V5_9GAMM</name>
<dbReference type="InterPro" id="IPR051207">
    <property type="entry name" value="ComplexI_NDUFA9_subunit"/>
</dbReference>
<keyword evidence="1" id="KW-1133">Transmembrane helix</keyword>
<keyword evidence="1" id="KW-0472">Membrane</keyword>
<comment type="caution">
    <text evidence="3">The sequence shown here is derived from an EMBL/GenBank/DDBJ whole genome shotgun (WGS) entry which is preliminary data.</text>
</comment>
<organism evidence="3 4">
    <name type="scientific">Litorivivens lipolytica</name>
    <dbReference type="NCBI Taxonomy" id="1524264"/>
    <lineage>
        <taxon>Bacteria</taxon>
        <taxon>Pseudomonadati</taxon>
        <taxon>Pseudomonadota</taxon>
        <taxon>Gammaproteobacteria</taxon>
        <taxon>Litorivivens</taxon>
    </lineage>
</organism>
<sequence length="310" mass="35117">MKKIILAGGAGLVGQNLVARLVERDDLELVVLDKHKANLSILRDMQPGVVAEYADLAKAGDWQGHFDNASAVVMLQAQIGGIYYEEFERNNLAATDHVLDAMKRYNVPNLVHISSSVVNSQADDFYTRSKTLQEQRVLESGVNCVVLRPTLMFGWFDRKHLGWLSRFMQKVPVFPVPGLGRYPRQPLYAGDFCNIILRCLEKPEIAGVYDISGLEHIDYIDLIKTIKSITKAKSLILPIPYSVFFSLLWVWALFDKNPPFTVHQLRALVIDESFEIIDWPGIFNVKATSFEDAVRETFTHPVYSDVVLEF</sequence>
<feature type="domain" description="NAD-dependent epimerase/dehydratase" evidence="2">
    <location>
        <begin position="4"/>
        <end position="205"/>
    </location>
</feature>
<dbReference type="Gene3D" id="3.40.50.720">
    <property type="entry name" value="NAD(P)-binding Rossmann-like Domain"/>
    <property type="match status" value="1"/>
</dbReference>
<keyword evidence="4" id="KW-1185">Reference proteome</keyword>
<dbReference type="InterPro" id="IPR036291">
    <property type="entry name" value="NAD(P)-bd_dom_sf"/>
</dbReference>
<proteinExistence type="predicted"/>
<dbReference type="EMBL" id="JACHWY010000003">
    <property type="protein sequence ID" value="MBB3048505.1"/>
    <property type="molecule type" value="Genomic_DNA"/>
</dbReference>
<evidence type="ECO:0000259" key="2">
    <source>
        <dbReference type="Pfam" id="PF01370"/>
    </source>
</evidence>
<dbReference type="Pfam" id="PF01370">
    <property type="entry name" value="Epimerase"/>
    <property type="match status" value="1"/>
</dbReference>
<dbReference type="RefSeq" id="WP_183411289.1">
    <property type="nucleotide sequence ID" value="NZ_JACHWY010000003.1"/>
</dbReference>
<gene>
    <name evidence="3" type="ORF">FHR99_002779</name>
</gene>